<comment type="caution">
    <text evidence="3">The sequence shown here is derived from an EMBL/GenBank/DDBJ whole genome shotgun (WGS) entry which is preliminary data.</text>
</comment>
<dbReference type="EMBL" id="JAYKXP010000140">
    <property type="protein sequence ID" value="KAK7023413.1"/>
    <property type="molecule type" value="Genomic_DNA"/>
</dbReference>
<feature type="compositionally biased region" description="Basic residues" evidence="1">
    <location>
        <begin position="42"/>
        <end position="53"/>
    </location>
</feature>
<sequence>MSSTKRKWALDPCPEEPPKRQIFPGHSKEVVKSPTKKLAPSRPRRGTPHRHARISSARSQVQSLPVSNATSEDPWTADISLPEPFTESLGNEDDLEKEREDGGLEEAYNEFVQLIDEQYIVFVQVTTFLYVVQGFDPEQRIGTGSYYHLEARCSGETDVRLSCLCPEGKRGDCLHKRYYRDFRDLRFRVNEEAVKTEGAVVLFLRQMIGTEDETWNNRFSVAYDSNSDAIRSRTVVAYEGLDSGGGKWSCAKCAGHSCGHIGKAKRLLSIIVGNTDGIIDMESGEQMDEVEMHEMYMVDSANTRSMDERAISYLPILPPEWASLPEDPQLYRRPSPGISLPSVLSLDETSRSACGKHFYNPASPIAERECTVYTLIGQQRHTILVQACPSCPAVQKCWIGPDLRVLGLFNLNNSVLFTHELLDDYTNRYTGSETPFAAFVVSMGRIYAGRKDKFVGEDLFRAAWFAFASLQNMTGDMSCPHCGEDPDTVIFDGVTTGFAKRHLRETLAPPTTLPSEPLIRLRTRHSGLQWLPGSSSKGLCTRDRLAGWVKKWCDKVLKESKEQKIRMEELLTLEKELKAMGASPVADALHAIYGAHTELQDLRMRRRYRVLFEQLSANESAIQMTNELGLESLKRFVEKPSVANASLLVDIPALMVVVEHSLRLSQHNEVIVRLCEWMMRRAEGVLSTLKQGEQENLETIRNSSGSSTSWKEIRTRPAYPKITGDSDPEKDIKRGGQCSKFYSTYGERRLTGGLLCAWCQHSICYGFHCIPKGEGRNDVFSALVTRWPKAPRRVIYDFACALGPYCMTREPEFFSRTHFLIDRFHAKGHTKCSSAAFLSTHGEVDGEVDKINSSAGECGNSGIGRIRKAVSYMRQNRAIIFIKHYVSVWNRMRIRKMRRL</sequence>
<feature type="region of interest" description="Disordered" evidence="1">
    <location>
        <begin position="1"/>
        <end position="100"/>
    </location>
</feature>
<name>A0AAW0BCH6_9AGAR</name>
<evidence type="ECO:0000313" key="4">
    <source>
        <dbReference type="Proteomes" id="UP001383192"/>
    </source>
</evidence>
<evidence type="ECO:0000313" key="3">
    <source>
        <dbReference type="EMBL" id="KAK7023413.1"/>
    </source>
</evidence>
<reference evidence="3 4" key="1">
    <citation type="submission" date="2024-01" db="EMBL/GenBank/DDBJ databases">
        <title>A draft genome for a cacao thread blight-causing isolate of Paramarasmius palmivorus.</title>
        <authorList>
            <person name="Baruah I.K."/>
            <person name="Bukari Y."/>
            <person name="Amoako-Attah I."/>
            <person name="Meinhardt L.W."/>
            <person name="Bailey B.A."/>
            <person name="Cohen S.P."/>
        </authorList>
    </citation>
    <scope>NUCLEOTIDE SEQUENCE [LARGE SCALE GENOMIC DNA]</scope>
    <source>
        <strain evidence="3 4">GH-12</strain>
    </source>
</reference>
<organism evidence="3 4">
    <name type="scientific">Paramarasmius palmivorus</name>
    <dbReference type="NCBI Taxonomy" id="297713"/>
    <lineage>
        <taxon>Eukaryota</taxon>
        <taxon>Fungi</taxon>
        <taxon>Dikarya</taxon>
        <taxon>Basidiomycota</taxon>
        <taxon>Agaricomycotina</taxon>
        <taxon>Agaricomycetes</taxon>
        <taxon>Agaricomycetidae</taxon>
        <taxon>Agaricales</taxon>
        <taxon>Marasmiineae</taxon>
        <taxon>Marasmiaceae</taxon>
        <taxon>Paramarasmius</taxon>
    </lineage>
</organism>
<proteinExistence type="predicted"/>
<dbReference type="PANTHER" id="PTHR34305:SF1">
    <property type="entry name" value="SWIM-TYPE DOMAIN-CONTAINING PROTEIN"/>
    <property type="match status" value="1"/>
</dbReference>
<evidence type="ECO:0000256" key="1">
    <source>
        <dbReference type="SAM" id="MobiDB-lite"/>
    </source>
</evidence>
<dbReference type="AlphaFoldDB" id="A0AAW0BCH6"/>
<dbReference type="InterPro" id="IPR040648">
    <property type="entry name" value="HMGXB3_CxC4"/>
</dbReference>
<feature type="domain" description="HMG" evidence="2">
    <location>
        <begin position="344"/>
        <end position="467"/>
    </location>
</feature>
<protein>
    <recommendedName>
        <fullName evidence="2">HMG domain-containing protein</fullName>
    </recommendedName>
</protein>
<dbReference type="PANTHER" id="PTHR34305">
    <property type="entry name" value="EXPRESSED PROTEIN"/>
    <property type="match status" value="1"/>
</dbReference>
<keyword evidence="4" id="KW-1185">Reference proteome</keyword>
<evidence type="ECO:0000259" key="2">
    <source>
        <dbReference type="Pfam" id="PF18717"/>
    </source>
</evidence>
<feature type="compositionally biased region" description="Polar residues" evidence="1">
    <location>
        <begin position="56"/>
        <end position="73"/>
    </location>
</feature>
<gene>
    <name evidence="3" type="ORF">VNI00_016771</name>
</gene>
<accession>A0AAW0BCH6</accession>
<dbReference type="Pfam" id="PF18717">
    <property type="entry name" value="CxC4"/>
    <property type="match status" value="1"/>
</dbReference>
<dbReference type="Proteomes" id="UP001383192">
    <property type="component" value="Unassembled WGS sequence"/>
</dbReference>